<organism evidence="1 2">
    <name type="scientific">Pinctada imbricata</name>
    <name type="common">Atlantic pearl-oyster</name>
    <name type="synonym">Pinctada martensii</name>
    <dbReference type="NCBI Taxonomy" id="66713"/>
    <lineage>
        <taxon>Eukaryota</taxon>
        <taxon>Metazoa</taxon>
        <taxon>Spiralia</taxon>
        <taxon>Lophotrochozoa</taxon>
        <taxon>Mollusca</taxon>
        <taxon>Bivalvia</taxon>
        <taxon>Autobranchia</taxon>
        <taxon>Pteriomorphia</taxon>
        <taxon>Pterioida</taxon>
        <taxon>Pterioidea</taxon>
        <taxon>Pteriidae</taxon>
        <taxon>Pinctada</taxon>
    </lineage>
</organism>
<keyword evidence="2" id="KW-1185">Reference proteome</keyword>
<dbReference type="EMBL" id="VSWD01000009">
    <property type="protein sequence ID" value="KAK3093423.1"/>
    <property type="molecule type" value="Genomic_DNA"/>
</dbReference>
<protein>
    <submittedName>
        <fullName evidence="1">Uncharacterized protein</fullName>
    </submittedName>
</protein>
<name>A0AA88Y727_PINIB</name>
<reference evidence="1" key="1">
    <citation type="submission" date="2019-08" db="EMBL/GenBank/DDBJ databases">
        <title>The improved chromosome-level genome for the pearl oyster Pinctada fucata martensii using PacBio sequencing and Hi-C.</title>
        <authorList>
            <person name="Zheng Z."/>
        </authorList>
    </citation>
    <scope>NUCLEOTIDE SEQUENCE</scope>
    <source>
        <strain evidence="1">ZZ-2019</strain>
        <tissue evidence="1">Adductor muscle</tissue>
    </source>
</reference>
<comment type="caution">
    <text evidence="1">The sequence shown here is derived from an EMBL/GenBank/DDBJ whole genome shotgun (WGS) entry which is preliminary data.</text>
</comment>
<dbReference type="AlphaFoldDB" id="A0AA88Y727"/>
<dbReference type="Proteomes" id="UP001186944">
    <property type="component" value="Unassembled WGS sequence"/>
</dbReference>
<evidence type="ECO:0000313" key="2">
    <source>
        <dbReference type="Proteomes" id="UP001186944"/>
    </source>
</evidence>
<evidence type="ECO:0000313" key="1">
    <source>
        <dbReference type="EMBL" id="KAK3093423.1"/>
    </source>
</evidence>
<accession>A0AA88Y727</accession>
<sequence>MATKAEIEVRLENFVKSKTAEEIYLDLSEPSKVIIRHKSKRGSITLATFWINVLQSRNNYPVQLYPYRTLYDKNGHYKVVLRVDDVSITVFLSNGTLMIQGDFVLDWFIRRFSQIMTAFDSPPQDPQPVSDGYDEHKKNWTAFIDKEQARKGSLTKAELLKERQKEEASIILTNEVEEEKQDSELAEKTELEELEVDITEDPELFNLEKWTGDVLQRQLDYLLLPAVKDGPTYIYKLWKSLLDLWLENPENKVYIATPRLDVQRLGDVCQLVLNHRVTSNIDAFYVRILCDQNLSISDVKKAAQGKFISKEQVIIEYRLYNRMVYPQVPFHCSFIACVNEEGHAKVLTTTANFHRDHFGKSNSETVEYCTMSQSRFIQRFLKPLNSSLVM</sequence>
<proteinExistence type="predicted"/>
<gene>
    <name evidence="1" type="ORF">FSP39_015550</name>
</gene>